<dbReference type="Proteomes" id="UP000181901">
    <property type="component" value="Unassembled WGS sequence"/>
</dbReference>
<dbReference type="InterPro" id="IPR000515">
    <property type="entry name" value="MetI-like"/>
</dbReference>
<keyword evidence="4 7" id="KW-0812">Transmembrane</keyword>
<comment type="subcellular location">
    <subcellularLocation>
        <location evidence="1 7">Cell membrane</location>
        <topology evidence="1 7">Multi-pass membrane protein</topology>
    </subcellularLocation>
</comment>
<feature type="transmembrane region" description="Helical" evidence="7">
    <location>
        <begin position="140"/>
        <end position="163"/>
    </location>
</feature>
<keyword evidence="2 7" id="KW-0813">Transport</keyword>
<dbReference type="PANTHER" id="PTHR30043">
    <property type="entry name" value="PHOSPHONATES TRANSPORT SYSTEM PERMEASE PROTEIN"/>
    <property type="match status" value="1"/>
</dbReference>
<keyword evidence="3" id="KW-1003">Cell membrane</keyword>
<dbReference type="CDD" id="cd06261">
    <property type="entry name" value="TM_PBP2"/>
    <property type="match status" value="1"/>
</dbReference>
<feature type="domain" description="ABC transmembrane type-1" evidence="8">
    <location>
        <begin position="88"/>
        <end position="271"/>
    </location>
</feature>
<dbReference type="AlphaFoldDB" id="A0A1J5N6X5"/>
<evidence type="ECO:0000313" key="9">
    <source>
        <dbReference type="EMBL" id="OIQ51387.1"/>
    </source>
</evidence>
<keyword evidence="10" id="KW-1185">Reference proteome</keyword>
<comment type="caution">
    <text evidence="9">The sequence shown here is derived from an EMBL/GenBank/DDBJ whole genome shotgun (WGS) entry which is preliminary data.</text>
</comment>
<dbReference type="GO" id="GO:0005886">
    <property type="term" value="C:plasma membrane"/>
    <property type="evidence" value="ECO:0007669"/>
    <property type="project" value="UniProtKB-SubCell"/>
</dbReference>
<comment type="similarity">
    <text evidence="7">Belongs to the binding-protein-dependent transport system permease family.</text>
</comment>
<evidence type="ECO:0000256" key="7">
    <source>
        <dbReference type="RuleBase" id="RU363032"/>
    </source>
</evidence>
<dbReference type="SUPFAM" id="SSF161098">
    <property type="entry name" value="MetI-like"/>
    <property type="match status" value="1"/>
</dbReference>
<dbReference type="InterPro" id="IPR035906">
    <property type="entry name" value="MetI-like_sf"/>
</dbReference>
<dbReference type="InterPro" id="IPR005769">
    <property type="entry name" value="PhnE/PtxC"/>
</dbReference>
<evidence type="ECO:0000259" key="8">
    <source>
        <dbReference type="PROSITE" id="PS50928"/>
    </source>
</evidence>
<dbReference type="EMBL" id="LKAQ01000004">
    <property type="protein sequence ID" value="OIQ51387.1"/>
    <property type="molecule type" value="Genomic_DNA"/>
</dbReference>
<dbReference type="GO" id="GO:0015416">
    <property type="term" value="F:ABC-type phosphonate transporter activity"/>
    <property type="evidence" value="ECO:0007669"/>
    <property type="project" value="InterPro"/>
</dbReference>
<evidence type="ECO:0000256" key="2">
    <source>
        <dbReference type="ARBA" id="ARBA00022448"/>
    </source>
</evidence>
<evidence type="ECO:0000256" key="6">
    <source>
        <dbReference type="ARBA" id="ARBA00023136"/>
    </source>
</evidence>
<evidence type="ECO:0000256" key="3">
    <source>
        <dbReference type="ARBA" id="ARBA00022475"/>
    </source>
</evidence>
<protein>
    <submittedName>
        <fullName evidence="9">Phosphate-import permease protein PhnE</fullName>
    </submittedName>
</protein>
<sequence length="279" mass="30313">MADRIRQGSQFVFDGQATDPALLPIRFPRPSALSFALYAAGLAFFIVSMRNIDFSLTEFVRGFPYIVDLVSEMFPPSLRRVDAVALSLLETLQMALVGTVFGVAFSLVLGILASKSQTPNRGLYYLSRNLIALFRTVPDLIWALFFVVMVGLGPFAGTLAIMVDTMGFCGRFFAEAMEEVDKGPQEALESLGASRLGTVICAVIPAALPSFVNTALFSLEKATRSSVVLGLVGAGSIGIELKVSMDMFMYSEASTIILLIFALVLLVEQLSSRLRKRII</sequence>
<feature type="transmembrane region" description="Helical" evidence="7">
    <location>
        <begin position="196"/>
        <end position="219"/>
    </location>
</feature>
<feature type="transmembrane region" description="Helical" evidence="7">
    <location>
        <begin position="226"/>
        <end position="243"/>
    </location>
</feature>
<dbReference type="NCBIfam" id="TIGR01097">
    <property type="entry name" value="PhnE"/>
    <property type="match status" value="1"/>
</dbReference>
<evidence type="ECO:0000313" key="10">
    <source>
        <dbReference type="Proteomes" id="UP000181901"/>
    </source>
</evidence>
<evidence type="ECO:0000256" key="5">
    <source>
        <dbReference type="ARBA" id="ARBA00022989"/>
    </source>
</evidence>
<dbReference type="PROSITE" id="PS50928">
    <property type="entry name" value="ABC_TM1"/>
    <property type="match status" value="1"/>
</dbReference>
<dbReference type="RefSeq" id="WP_071546873.1">
    <property type="nucleotide sequence ID" value="NZ_LKAQ01000004.1"/>
</dbReference>
<dbReference type="Pfam" id="PF00528">
    <property type="entry name" value="BPD_transp_1"/>
    <property type="match status" value="1"/>
</dbReference>
<organism evidence="9 10">
    <name type="scientific">Pseudodesulfovibrio hydrargyri</name>
    <dbReference type="NCBI Taxonomy" id="2125990"/>
    <lineage>
        <taxon>Bacteria</taxon>
        <taxon>Pseudomonadati</taxon>
        <taxon>Thermodesulfobacteriota</taxon>
        <taxon>Desulfovibrionia</taxon>
        <taxon>Desulfovibrionales</taxon>
        <taxon>Desulfovibrionaceae</taxon>
    </lineage>
</organism>
<keyword evidence="6 7" id="KW-0472">Membrane</keyword>
<dbReference type="OrthoDB" id="7820570at2"/>
<accession>A0A1J5N6X5</accession>
<name>A0A1J5N6X5_9BACT</name>
<gene>
    <name evidence="9" type="primary">phnE_2</name>
    <name evidence="9" type="ORF">BerOc1_03339</name>
</gene>
<feature type="transmembrane region" description="Helical" evidence="7">
    <location>
        <begin position="92"/>
        <end position="113"/>
    </location>
</feature>
<dbReference type="PANTHER" id="PTHR30043:SF1">
    <property type="entry name" value="ABC TRANSPORT SYSTEM PERMEASE PROTEIN P69"/>
    <property type="match status" value="1"/>
</dbReference>
<keyword evidence="5 7" id="KW-1133">Transmembrane helix</keyword>
<proteinExistence type="inferred from homology"/>
<feature type="transmembrane region" description="Helical" evidence="7">
    <location>
        <begin position="32"/>
        <end position="52"/>
    </location>
</feature>
<evidence type="ECO:0000256" key="4">
    <source>
        <dbReference type="ARBA" id="ARBA00022692"/>
    </source>
</evidence>
<evidence type="ECO:0000256" key="1">
    <source>
        <dbReference type="ARBA" id="ARBA00004651"/>
    </source>
</evidence>
<feature type="transmembrane region" description="Helical" evidence="7">
    <location>
        <begin position="249"/>
        <end position="267"/>
    </location>
</feature>
<dbReference type="Gene3D" id="1.10.3720.10">
    <property type="entry name" value="MetI-like"/>
    <property type="match status" value="1"/>
</dbReference>
<reference evidence="9 10" key="1">
    <citation type="submission" date="2015-09" db="EMBL/GenBank/DDBJ databases">
        <title>Genome of Desulfovibrio dechloracetivorans BerOc1, a mercury methylating strain isolated from highly hydrocarbons and metals contaminated coastal sediments.</title>
        <authorList>
            <person name="Goni Urriza M."/>
            <person name="Gassie C."/>
            <person name="Bouchez O."/>
            <person name="Klopp C."/>
            <person name="Ranchou-Peyruse A."/>
            <person name="Remy G."/>
        </authorList>
    </citation>
    <scope>NUCLEOTIDE SEQUENCE [LARGE SCALE GENOMIC DNA]</scope>
    <source>
        <strain evidence="9 10">BerOc1</strain>
    </source>
</reference>